<organism evidence="1 2">
    <name type="scientific">Musa troglodytarum</name>
    <name type="common">fe'i banana</name>
    <dbReference type="NCBI Taxonomy" id="320322"/>
    <lineage>
        <taxon>Eukaryota</taxon>
        <taxon>Viridiplantae</taxon>
        <taxon>Streptophyta</taxon>
        <taxon>Embryophyta</taxon>
        <taxon>Tracheophyta</taxon>
        <taxon>Spermatophyta</taxon>
        <taxon>Magnoliopsida</taxon>
        <taxon>Liliopsida</taxon>
        <taxon>Zingiberales</taxon>
        <taxon>Musaceae</taxon>
        <taxon>Musa</taxon>
    </lineage>
</organism>
<gene>
    <name evidence="1" type="ORF">MUK42_37790</name>
</gene>
<dbReference type="AlphaFoldDB" id="A0A9E7K4X6"/>
<sequence>MTQDMNLTSHVRYSFGIENLPTGLDGFSLTYSDGEADCIWGYSFGGQGSDCELWRDCASGLAVAEIDAIGVASPEFRSDSNQKRRPPYKINEDEGNKLALHFNYIEHGI</sequence>
<reference evidence="1" key="1">
    <citation type="submission" date="2022-05" db="EMBL/GenBank/DDBJ databases">
        <title>The Musa troglodytarum L. genome provides insights into the mechanism of non-climacteric behaviour and enrichment of carotenoids.</title>
        <authorList>
            <person name="Wang J."/>
        </authorList>
    </citation>
    <scope>NUCLEOTIDE SEQUENCE</scope>
    <source>
        <tissue evidence="1">Leaf</tissue>
    </source>
</reference>
<keyword evidence="2" id="KW-1185">Reference proteome</keyword>
<name>A0A9E7K4X6_9LILI</name>
<dbReference type="EMBL" id="CP097507">
    <property type="protein sequence ID" value="URE03997.1"/>
    <property type="molecule type" value="Genomic_DNA"/>
</dbReference>
<evidence type="ECO:0000313" key="1">
    <source>
        <dbReference type="EMBL" id="URE03997.1"/>
    </source>
</evidence>
<evidence type="ECO:0000313" key="2">
    <source>
        <dbReference type="Proteomes" id="UP001055439"/>
    </source>
</evidence>
<accession>A0A9E7K4X6</accession>
<proteinExistence type="predicted"/>
<protein>
    <submittedName>
        <fullName evidence="1">Uncharacterized protein</fullName>
    </submittedName>
</protein>
<dbReference type="Proteomes" id="UP001055439">
    <property type="component" value="Chromosome 5"/>
</dbReference>